<accession>A0A1F6G109</accession>
<feature type="domain" description="N-terminal" evidence="1">
    <location>
        <begin position="40"/>
        <end position="80"/>
    </location>
</feature>
<organism evidence="2 3">
    <name type="scientific">Candidatus Kaiserbacteria bacterium RIFCSPLOWO2_12_FULL_53_8</name>
    <dbReference type="NCBI Taxonomy" id="1798529"/>
    <lineage>
        <taxon>Bacteria</taxon>
        <taxon>Candidatus Kaiseribacteriota</taxon>
    </lineage>
</organism>
<name>A0A1F6G109_9BACT</name>
<comment type="caution">
    <text evidence="2">The sequence shown here is derived from an EMBL/GenBank/DDBJ whole genome shotgun (WGS) entry which is preliminary data.</text>
</comment>
<dbReference type="EMBL" id="MFMQ01000040">
    <property type="protein sequence ID" value="OGG91802.1"/>
    <property type="molecule type" value="Genomic_DNA"/>
</dbReference>
<dbReference type="InterPro" id="IPR013610">
    <property type="entry name" value="ArdC_N"/>
</dbReference>
<dbReference type="Pfam" id="PF08401">
    <property type="entry name" value="ArdcN"/>
    <property type="match status" value="1"/>
</dbReference>
<evidence type="ECO:0000313" key="3">
    <source>
        <dbReference type="Proteomes" id="UP000178601"/>
    </source>
</evidence>
<evidence type="ECO:0000259" key="1">
    <source>
        <dbReference type="Pfam" id="PF08401"/>
    </source>
</evidence>
<dbReference type="AlphaFoldDB" id="A0A1F6G109"/>
<protein>
    <recommendedName>
        <fullName evidence="1">N-terminal domain-containing protein</fullName>
    </recommendedName>
</protein>
<gene>
    <name evidence="2" type="ORF">A3H16_03575</name>
</gene>
<dbReference type="GO" id="GO:0003697">
    <property type="term" value="F:single-stranded DNA binding"/>
    <property type="evidence" value="ECO:0007669"/>
    <property type="project" value="InterPro"/>
</dbReference>
<reference evidence="2 3" key="1">
    <citation type="journal article" date="2016" name="Nat. Commun.">
        <title>Thousands of microbial genomes shed light on interconnected biogeochemical processes in an aquifer system.</title>
        <authorList>
            <person name="Anantharaman K."/>
            <person name="Brown C.T."/>
            <person name="Hug L.A."/>
            <person name="Sharon I."/>
            <person name="Castelle C.J."/>
            <person name="Probst A.J."/>
            <person name="Thomas B.C."/>
            <person name="Singh A."/>
            <person name="Wilkins M.J."/>
            <person name="Karaoz U."/>
            <person name="Brodie E.L."/>
            <person name="Williams K.H."/>
            <person name="Hubbard S.S."/>
            <person name="Banfield J.F."/>
        </authorList>
    </citation>
    <scope>NUCLEOTIDE SEQUENCE [LARGE SCALE GENOMIC DNA]</scope>
</reference>
<proteinExistence type="predicted"/>
<sequence>MKSLKEIMSGPSISGYTGSATTRDMVATEIERRWGKAEVKKYDPEQNTCLTFAKWLSLNFVVKKGEKAIKSVTFVEQKDAKGNVIKKIPRPVFLFYVKQIEPRKEKV</sequence>
<evidence type="ECO:0000313" key="2">
    <source>
        <dbReference type="EMBL" id="OGG91802.1"/>
    </source>
</evidence>
<dbReference type="Proteomes" id="UP000178601">
    <property type="component" value="Unassembled WGS sequence"/>
</dbReference>